<reference evidence="1 2" key="1">
    <citation type="journal article" date="2013" name="Stand. Genomic Sci.">
        <title>Genomic Encyclopedia of Type Strains, Phase I: The one thousand microbial genomes (KMG-I) project.</title>
        <authorList>
            <person name="Kyrpides N.C."/>
            <person name="Woyke T."/>
            <person name="Eisen J.A."/>
            <person name="Garrity G."/>
            <person name="Lilburn T.G."/>
            <person name="Beck B.J."/>
            <person name="Whitman W.B."/>
            <person name="Hugenholtz P."/>
            <person name="Klenk H.P."/>
        </authorList>
    </citation>
    <scope>NUCLEOTIDE SEQUENCE [LARGE SCALE GENOMIC DNA]</scope>
    <source>
        <strain evidence="1 2">DSM 45044</strain>
    </source>
</reference>
<name>A0A562VDY3_9ACTN</name>
<accession>A0A562VDY3</accession>
<dbReference type="RefSeq" id="WP_147135900.1">
    <property type="nucleotide sequence ID" value="NZ_BAABIJ010000001.1"/>
</dbReference>
<dbReference type="OrthoDB" id="7918484at2"/>
<protein>
    <submittedName>
        <fullName evidence="1">Uncharacterized protein</fullName>
    </submittedName>
</protein>
<dbReference type="EMBL" id="VLLL01000005">
    <property type="protein sequence ID" value="TWJ16090.1"/>
    <property type="molecule type" value="Genomic_DNA"/>
</dbReference>
<organism evidence="1 2">
    <name type="scientific">Stackebrandtia albiflava</name>
    <dbReference type="NCBI Taxonomy" id="406432"/>
    <lineage>
        <taxon>Bacteria</taxon>
        <taxon>Bacillati</taxon>
        <taxon>Actinomycetota</taxon>
        <taxon>Actinomycetes</taxon>
        <taxon>Glycomycetales</taxon>
        <taxon>Glycomycetaceae</taxon>
        <taxon>Stackebrandtia</taxon>
    </lineage>
</organism>
<comment type="caution">
    <text evidence="1">The sequence shown here is derived from an EMBL/GenBank/DDBJ whole genome shotgun (WGS) entry which is preliminary data.</text>
</comment>
<proteinExistence type="predicted"/>
<evidence type="ECO:0000313" key="2">
    <source>
        <dbReference type="Proteomes" id="UP000321617"/>
    </source>
</evidence>
<dbReference type="AlphaFoldDB" id="A0A562VDY3"/>
<sequence length="160" mass="17250">MKPVVGTVIGLILLGLLLHGAAILDENRRNVPEWSRGELVGVWVSGTGAWFHFRSDGEFNLSSAPGNAWSSEFSASVDVSVYGRWRTCGNATGPECDGDVRHGFARLKLHAETVVVGGRTEEVDSSNGVRLGGEVGDRVLWLNGDPDHPNDSRHRFTALG</sequence>
<gene>
    <name evidence="1" type="ORF">LX16_1812</name>
</gene>
<dbReference type="Proteomes" id="UP000321617">
    <property type="component" value="Unassembled WGS sequence"/>
</dbReference>
<keyword evidence="2" id="KW-1185">Reference proteome</keyword>
<evidence type="ECO:0000313" key="1">
    <source>
        <dbReference type="EMBL" id="TWJ16090.1"/>
    </source>
</evidence>